<dbReference type="AlphaFoldDB" id="X0V137"/>
<sequence length="57" mass="6754">MAKKLTLKEWELITNHLMQDISYHTGGTFYKDTDTEEFDLREANRVKKILVKIKPTN</sequence>
<protein>
    <submittedName>
        <fullName evidence="1">Uncharacterized protein</fullName>
    </submittedName>
</protein>
<name>X0V137_9ZZZZ</name>
<gene>
    <name evidence="1" type="ORF">S01H1_39286</name>
</gene>
<dbReference type="EMBL" id="BARS01024784">
    <property type="protein sequence ID" value="GAG11795.1"/>
    <property type="molecule type" value="Genomic_DNA"/>
</dbReference>
<comment type="caution">
    <text evidence="1">The sequence shown here is derived from an EMBL/GenBank/DDBJ whole genome shotgun (WGS) entry which is preliminary data.</text>
</comment>
<organism evidence="1">
    <name type="scientific">marine sediment metagenome</name>
    <dbReference type="NCBI Taxonomy" id="412755"/>
    <lineage>
        <taxon>unclassified sequences</taxon>
        <taxon>metagenomes</taxon>
        <taxon>ecological metagenomes</taxon>
    </lineage>
</organism>
<proteinExistence type="predicted"/>
<evidence type="ECO:0000313" key="1">
    <source>
        <dbReference type="EMBL" id="GAG11795.1"/>
    </source>
</evidence>
<accession>X0V137</accession>
<reference evidence="1" key="1">
    <citation type="journal article" date="2014" name="Front. Microbiol.">
        <title>High frequency of phylogenetically diverse reductive dehalogenase-homologous genes in deep subseafloor sedimentary metagenomes.</title>
        <authorList>
            <person name="Kawai M."/>
            <person name="Futagami T."/>
            <person name="Toyoda A."/>
            <person name="Takaki Y."/>
            <person name="Nishi S."/>
            <person name="Hori S."/>
            <person name="Arai W."/>
            <person name="Tsubouchi T."/>
            <person name="Morono Y."/>
            <person name="Uchiyama I."/>
            <person name="Ito T."/>
            <person name="Fujiyama A."/>
            <person name="Inagaki F."/>
            <person name="Takami H."/>
        </authorList>
    </citation>
    <scope>NUCLEOTIDE SEQUENCE</scope>
    <source>
        <strain evidence="1">Expedition CK06-06</strain>
    </source>
</reference>